<dbReference type="EMBL" id="JBHSNC010000031">
    <property type="protein sequence ID" value="MFC5529885.1"/>
    <property type="molecule type" value="Genomic_DNA"/>
</dbReference>
<protein>
    <submittedName>
        <fullName evidence="2">Cupredoxin domain-containing protein</fullName>
    </submittedName>
</protein>
<dbReference type="RefSeq" id="WP_378111807.1">
    <property type="nucleotide sequence ID" value="NZ_JBHSNC010000031.1"/>
</dbReference>
<comment type="caution">
    <text evidence="2">The sequence shown here is derived from an EMBL/GenBank/DDBJ whole genome shotgun (WGS) entry which is preliminary data.</text>
</comment>
<organism evidence="2 3">
    <name type="scientific">Cohnella yongneupensis</name>
    <dbReference type="NCBI Taxonomy" id="425006"/>
    <lineage>
        <taxon>Bacteria</taxon>
        <taxon>Bacillati</taxon>
        <taxon>Bacillota</taxon>
        <taxon>Bacilli</taxon>
        <taxon>Bacillales</taxon>
        <taxon>Paenibacillaceae</taxon>
        <taxon>Cohnella</taxon>
    </lineage>
</organism>
<evidence type="ECO:0000259" key="1">
    <source>
        <dbReference type="Pfam" id="PF13473"/>
    </source>
</evidence>
<evidence type="ECO:0000313" key="3">
    <source>
        <dbReference type="Proteomes" id="UP001596108"/>
    </source>
</evidence>
<reference evidence="3" key="1">
    <citation type="journal article" date="2019" name="Int. J. Syst. Evol. Microbiol.">
        <title>The Global Catalogue of Microorganisms (GCM) 10K type strain sequencing project: providing services to taxonomists for standard genome sequencing and annotation.</title>
        <authorList>
            <consortium name="The Broad Institute Genomics Platform"/>
            <consortium name="The Broad Institute Genome Sequencing Center for Infectious Disease"/>
            <person name="Wu L."/>
            <person name="Ma J."/>
        </authorList>
    </citation>
    <scope>NUCLEOTIDE SEQUENCE [LARGE SCALE GENOMIC DNA]</scope>
    <source>
        <strain evidence="3">CGMCC 1.18578</strain>
    </source>
</reference>
<accession>A0ABW0R0I7</accession>
<keyword evidence="3" id="KW-1185">Reference proteome</keyword>
<dbReference type="InterPro" id="IPR008972">
    <property type="entry name" value="Cupredoxin"/>
</dbReference>
<evidence type="ECO:0000313" key="2">
    <source>
        <dbReference type="EMBL" id="MFC5529885.1"/>
    </source>
</evidence>
<dbReference type="InterPro" id="IPR028096">
    <property type="entry name" value="EfeO_Cupredoxin"/>
</dbReference>
<dbReference type="Gene3D" id="2.60.40.420">
    <property type="entry name" value="Cupredoxins - blue copper proteins"/>
    <property type="match status" value="1"/>
</dbReference>
<dbReference type="SUPFAM" id="SSF49503">
    <property type="entry name" value="Cupredoxins"/>
    <property type="match status" value="1"/>
</dbReference>
<gene>
    <name evidence="2" type="ORF">ACFPQ4_10560</name>
</gene>
<name>A0ABW0R0I7_9BACL</name>
<feature type="domain" description="EfeO-type cupredoxin-like" evidence="1">
    <location>
        <begin position="31"/>
        <end position="118"/>
    </location>
</feature>
<dbReference type="Proteomes" id="UP001596108">
    <property type="component" value="Unassembled WGS sequence"/>
</dbReference>
<dbReference type="Pfam" id="PF13473">
    <property type="entry name" value="Cupredoxin_1"/>
    <property type="match status" value="1"/>
</dbReference>
<sequence length="124" mass="13670">MHKWLMSTLVVIACAMGVYLMATGMPEKPKSETAGLAEGQELLKITASNFQFDKAEYHVKAGTLYKVKFSNKLGNHGVKINNVDFSKDNPEADITFDTPGEYEIHCEIMCGQGHGTMVSKIIVE</sequence>
<proteinExistence type="predicted"/>